<dbReference type="EMBL" id="OX460344">
    <property type="protein sequence ID" value="CAI9181445.1"/>
    <property type="molecule type" value="Genomic_DNA"/>
</dbReference>
<dbReference type="Proteomes" id="UP001176941">
    <property type="component" value="Chromosome Y"/>
</dbReference>
<comment type="similarity">
    <text evidence="1">Belongs to the XLR/SYCP3 family.</text>
</comment>
<evidence type="ECO:0000256" key="1">
    <source>
        <dbReference type="ARBA" id="ARBA00010283"/>
    </source>
</evidence>
<organism evidence="3 4">
    <name type="scientific">Rangifer tarandus platyrhynchus</name>
    <name type="common">Svalbard reindeer</name>
    <dbReference type="NCBI Taxonomy" id="3082113"/>
    <lineage>
        <taxon>Eukaryota</taxon>
        <taxon>Metazoa</taxon>
        <taxon>Chordata</taxon>
        <taxon>Craniata</taxon>
        <taxon>Vertebrata</taxon>
        <taxon>Euteleostomi</taxon>
        <taxon>Mammalia</taxon>
        <taxon>Eutheria</taxon>
        <taxon>Laurasiatheria</taxon>
        <taxon>Artiodactyla</taxon>
        <taxon>Ruminantia</taxon>
        <taxon>Pecora</taxon>
        <taxon>Cervidae</taxon>
        <taxon>Odocoileinae</taxon>
        <taxon>Rangifer</taxon>
    </lineage>
</organism>
<name>A0ABN9A6Y5_RANTA</name>
<feature type="non-terminal residue" evidence="3">
    <location>
        <position position="1"/>
    </location>
</feature>
<keyword evidence="4" id="KW-1185">Reference proteome</keyword>
<evidence type="ECO:0000259" key="2">
    <source>
        <dbReference type="Pfam" id="PF04803"/>
    </source>
</evidence>
<gene>
    <name evidence="3" type="ORF">MRATA1EN1_LOCUS30407</name>
</gene>
<dbReference type="Pfam" id="PF04803">
    <property type="entry name" value="Cor1"/>
    <property type="match status" value="1"/>
</dbReference>
<dbReference type="PANTHER" id="PTHR19368:SF18">
    <property type="entry name" value="XLR_SYCP3_FAM9 DOMAIN-CONTAINING PROTEIN"/>
    <property type="match status" value="1"/>
</dbReference>
<accession>A0ABN9A6Y5</accession>
<proteinExistence type="inferred from homology"/>
<dbReference type="PANTHER" id="PTHR19368">
    <property type="entry name" value="XLR/SCP3/FAM9"/>
    <property type="match status" value="1"/>
</dbReference>
<protein>
    <recommendedName>
        <fullName evidence="2">XLR/SYCP3/FAM9 domain-containing protein</fullName>
    </recommendedName>
</protein>
<reference evidence="3" key="1">
    <citation type="submission" date="2023-04" db="EMBL/GenBank/DDBJ databases">
        <authorList>
            <consortium name="ELIXIR-Norway"/>
        </authorList>
    </citation>
    <scope>NUCLEOTIDE SEQUENCE [LARGE SCALE GENOMIC DNA]</scope>
</reference>
<evidence type="ECO:0000313" key="3">
    <source>
        <dbReference type="EMBL" id="CAI9181445.1"/>
    </source>
</evidence>
<dbReference type="InterPro" id="IPR006888">
    <property type="entry name" value="XLR/SYCP3/FAM9_dom"/>
</dbReference>
<dbReference type="InterPro" id="IPR051443">
    <property type="entry name" value="XLR/SYCP3"/>
</dbReference>
<sequence length="118" mass="14437">QKLYREYSQQFLTLFLEWDISVQETKEEEEKLANLFREQQKIFQAERIVQSQRLKKIVNLYDQILKCMEVLEKDHEHFLSDEQSEIRQEMAILQDKIIVEALHNELQMLQKFFLSLLF</sequence>
<feature type="domain" description="XLR/SYCP3/FAM9" evidence="2">
    <location>
        <begin position="1"/>
        <end position="96"/>
    </location>
</feature>
<evidence type="ECO:0000313" key="4">
    <source>
        <dbReference type="Proteomes" id="UP001176941"/>
    </source>
</evidence>